<dbReference type="KEGG" id="nai:NECAME_05617"/>
<reference evidence="2" key="1">
    <citation type="journal article" date="2014" name="Nat. Genet.">
        <title>Genome of the human hookworm Necator americanus.</title>
        <authorList>
            <person name="Tang Y.T."/>
            <person name="Gao X."/>
            <person name="Rosa B.A."/>
            <person name="Abubucker S."/>
            <person name="Hallsworth-Pepin K."/>
            <person name="Martin J."/>
            <person name="Tyagi R."/>
            <person name="Heizer E."/>
            <person name="Zhang X."/>
            <person name="Bhonagiri-Palsikar V."/>
            <person name="Minx P."/>
            <person name="Warren W.C."/>
            <person name="Wang Q."/>
            <person name="Zhan B."/>
            <person name="Hotez P.J."/>
            <person name="Sternberg P.W."/>
            <person name="Dougall A."/>
            <person name="Gaze S.T."/>
            <person name="Mulvenna J."/>
            <person name="Sotillo J."/>
            <person name="Ranganathan S."/>
            <person name="Rabelo E.M."/>
            <person name="Wilson R.K."/>
            <person name="Felgner P.L."/>
            <person name="Bethony J."/>
            <person name="Hawdon J.M."/>
            <person name="Gasser R.B."/>
            <person name="Loukas A."/>
            <person name="Mitreva M."/>
        </authorList>
    </citation>
    <scope>NUCLEOTIDE SEQUENCE [LARGE SCALE GENOMIC DNA]</scope>
</reference>
<evidence type="ECO:0000313" key="1">
    <source>
        <dbReference type="EMBL" id="ETN68429.1"/>
    </source>
</evidence>
<organism evidence="1 2">
    <name type="scientific">Necator americanus</name>
    <name type="common">Human hookworm</name>
    <dbReference type="NCBI Taxonomy" id="51031"/>
    <lineage>
        <taxon>Eukaryota</taxon>
        <taxon>Metazoa</taxon>
        <taxon>Ecdysozoa</taxon>
        <taxon>Nematoda</taxon>
        <taxon>Chromadorea</taxon>
        <taxon>Rhabditida</taxon>
        <taxon>Rhabditina</taxon>
        <taxon>Rhabditomorpha</taxon>
        <taxon>Strongyloidea</taxon>
        <taxon>Ancylostomatidae</taxon>
        <taxon>Bunostominae</taxon>
        <taxon>Necator</taxon>
    </lineage>
</organism>
<sequence length="104" mass="11378">MLVCQLHSTLATRLFAVDRSAREICCFKAVISVADLFSMQASGPECDSLRATSCLDSFLTTRSVLQKPCVSLDVRDASAAILSLFRSNSRPFHSKSLLQFKCAS</sequence>
<evidence type="ECO:0000313" key="2">
    <source>
        <dbReference type="Proteomes" id="UP000053676"/>
    </source>
</evidence>
<gene>
    <name evidence="1" type="ORF">NECAME_05617</name>
</gene>
<accession>W2SFN9</accession>
<proteinExistence type="predicted"/>
<dbReference type="EMBL" id="KI669268">
    <property type="protein sequence ID" value="ETN68429.1"/>
    <property type="molecule type" value="Genomic_DNA"/>
</dbReference>
<dbReference type="AlphaFoldDB" id="W2SFN9"/>
<name>W2SFN9_NECAM</name>
<keyword evidence="2" id="KW-1185">Reference proteome</keyword>
<dbReference type="Proteomes" id="UP000053676">
    <property type="component" value="Unassembled WGS sequence"/>
</dbReference>
<protein>
    <submittedName>
        <fullName evidence="1">Uncharacterized protein</fullName>
    </submittedName>
</protein>